<evidence type="ECO:0000256" key="1">
    <source>
        <dbReference type="ARBA" id="ARBA00006763"/>
    </source>
</evidence>
<dbReference type="GO" id="GO:0016799">
    <property type="term" value="F:hydrolase activity, hydrolyzing N-glycosyl compounds"/>
    <property type="evidence" value="ECO:0007669"/>
    <property type="project" value="TreeGrafter"/>
</dbReference>
<dbReference type="RefSeq" id="WP_175370028.1">
    <property type="nucleotide sequence ID" value="NZ_JABWCS010000184.1"/>
</dbReference>
<evidence type="ECO:0000313" key="4">
    <source>
        <dbReference type="Proteomes" id="UP000564806"/>
    </source>
</evidence>
<dbReference type="EC" id="3.2.2.n1" evidence="2"/>
<dbReference type="Pfam" id="PF03641">
    <property type="entry name" value="Lysine_decarbox"/>
    <property type="match status" value="1"/>
</dbReference>
<protein>
    <recommendedName>
        <fullName evidence="2">Cytokinin riboside 5'-monophosphate phosphoribohydrolase</fullName>
        <ecNumber evidence="2">3.2.2.n1</ecNumber>
    </recommendedName>
</protein>
<dbReference type="NCBIfam" id="TIGR00730">
    <property type="entry name" value="Rossman fold protein, TIGR00730 family"/>
    <property type="match status" value="1"/>
</dbReference>
<dbReference type="EMBL" id="JABWCS010000184">
    <property type="protein sequence ID" value="NUU59337.1"/>
    <property type="molecule type" value="Genomic_DNA"/>
</dbReference>
<evidence type="ECO:0000313" key="3">
    <source>
        <dbReference type="EMBL" id="NUU59337.1"/>
    </source>
</evidence>
<dbReference type="GO" id="GO:0005829">
    <property type="term" value="C:cytosol"/>
    <property type="evidence" value="ECO:0007669"/>
    <property type="project" value="TreeGrafter"/>
</dbReference>
<proteinExistence type="inferred from homology"/>
<dbReference type="PANTHER" id="PTHR31223:SF70">
    <property type="entry name" value="LOG FAMILY PROTEIN YJL055W"/>
    <property type="match status" value="1"/>
</dbReference>
<sequence length="193" mass="21146">MKSVAVFCGSSEGASPVYREGAQKLGHELAERNITLIYGGASVGLMGAVADAVLEKGGKVVGVLPHFLQTREIAHNHLTELIVVDSMHERKAKMAELADGFIALPGGPGTLEEYFEIFTWGQLGLHDKPLGLLNIEHYYDALITMFDHIAAEKFMQEKYRSMVLVDTTAKGMLDQFAAYNAPAVKTYLTEDRT</sequence>
<dbReference type="Proteomes" id="UP000564806">
    <property type="component" value="Unassembled WGS sequence"/>
</dbReference>
<keyword evidence="2" id="KW-0378">Hydrolase</keyword>
<dbReference type="InterPro" id="IPR005269">
    <property type="entry name" value="LOG"/>
</dbReference>
<organism evidence="3 4">
    <name type="scientific">Paenibacillus agri</name>
    <dbReference type="NCBI Taxonomy" id="2744309"/>
    <lineage>
        <taxon>Bacteria</taxon>
        <taxon>Bacillati</taxon>
        <taxon>Bacillota</taxon>
        <taxon>Bacilli</taxon>
        <taxon>Bacillales</taxon>
        <taxon>Paenibacillaceae</taxon>
        <taxon>Paenibacillus</taxon>
    </lineage>
</organism>
<gene>
    <name evidence="3" type="ORF">HPT30_03090</name>
</gene>
<evidence type="ECO:0000256" key="2">
    <source>
        <dbReference type="RuleBase" id="RU363015"/>
    </source>
</evidence>
<keyword evidence="2" id="KW-0203">Cytokinin biosynthesis</keyword>
<comment type="caution">
    <text evidence="3">The sequence shown here is derived from an EMBL/GenBank/DDBJ whole genome shotgun (WGS) entry which is preliminary data.</text>
</comment>
<dbReference type="PANTHER" id="PTHR31223">
    <property type="entry name" value="LOG FAMILY PROTEIN YJL055W"/>
    <property type="match status" value="1"/>
</dbReference>
<dbReference type="GO" id="GO:0009691">
    <property type="term" value="P:cytokinin biosynthetic process"/>
    <property type="evidence" value="ECO:0007669"/>
    <property type="project" value="UniProtKB-UniRule"/>
</dbReference>
<accession>A0A850EIU8</accession>
<keyword evidence="4" id="KW-1185">Reference proteome</keyword>
<dbReference type="InterPro" id="IPR031100">
    <property type="entry name" value="LOG_fam"/>
</dbReference>
<comment type="similarity">
    <text evidence="1 2">Belongs to the LOG family.</text>
</comment>
<dbReference type="AlphaFoldDB" id="A0A850EIU8"/>
<dbReference type="Gene3D" id="3.40.50.450">
    <property type="match status" value="1"/>
</dbReference>
<name>A0A850EIU8_9BACL</name>
<reference evidence="3" key="1">
    <citation type="submission" date="2020-06" db="EMBL/GenBank/DDBJ databases">
        <title>Paenibacillus sp. nov., isolated from soil.</title>
        <authorList>
            <person name="Seo Y.L."/>
        </authorList>
    </citation>
    <scope>NUCLEOTIDE SEQUENCE [LARGE SCALE GENOMIC DNA]</scope>
    <source>
        <strain evidence="3">JW14</strain>
    </source>
</reference>
<dbReference type="SUPFAM" id="SSF102405">
    <property type="entry name" value="MCP/YpsA-like"/>
    <property type="match status" value="1"/>
</dbReference>